<protein>
    <recommendedName>
        <fullName evidence="6">Zinc-ribbon domain-containing protein</fullName>
    </recommendedName>
</protein>
<dbReference type="OrthoDB" id="2943819at2"/>
<reference evidence="4" key="2">
    <citation type="submission" date="2016-01" db="EMBL/GenBank/DDBJ databases">
        <authorList>
            <person name="Poehlein A."/>
            <person name="Schlien K."/>
            <person name="Gottschalk G."/>
            <person name="Buckel W."/>
            <person name="Daniel R."/>
        </authorList>
    </citation>
    <scope>NUCLEOTIDE SEQUENCE [LARGE SCALE GENOMIC DNA]</scope>
    <source>
        <strain evidence="4">X2</strain>
    </source>
</reference>
<evidence type="ECO:0000313" key="2">
    <source>
        <dbReference type="EMBL" id="AMJ40084.1"/>
    </source>
</evidence>
<feature type="transmembrane region" description="Helical" evidence="1">
    <location>
        <begin position="56"/>
        <end position="77"/>
    </location>
</feature>
<accession>A0A0X8V9S9</accession>
<dbReference type="RefSeq" id="WP_066047463.1">
    <property type="nucleotide sequence ID" value="NZ_CP014223.1"/>
</dbReference>
<feature type="transmembrane region" description="Helical" evidence="1">
    <location>
        <begin position="89"/>
        <end position="112"/>
    </location>
</feature>
<evidence type="ECO:0000313" key="3">
    <source>
        <dbReference type="EMBL" id="SHE80273.1"/>
    </source>
</evidence>
<gene>
    <name evidence="2" type="ORF">CPRO_04750</name>
    <name evidence="3" type="ORF">SAMN02745151_01858</name>
</gene>
<dbReference type="Proteomes" id="UP000068026">
    <property type="component" value="Chromosome"/>
</dbReference>
<evidence type="ECO:0000256" key="1">
    <source>
        <dbReference type="SAM" id="Phobius"/>
    </source>
</evidence>
<organism evidence="3 5">
    <name type="scientific">Anaerotignum propionicum DSM 1682</name>
    <dbReference type="NCBI Taxonomy" id="991789"/>
    <lineage>
        <taxon>Bacteria</taxon>
        <taxon>Bacillati</taxon>
        <taxon>Bacillota</taxon>
        <taxon>Clostridia</taxon>
        <taxon>Lachnospirales</taxon>
        <taxon>Anaerotignaceae</taxon>
        <taxon>Anaerotignum</taxon>
    </lineage>
</organism>
<reference evidence="2 4" key="1">
    <citation type="journal article" date="2016" name="Genome Announc.">
        <title>Complete Genome Sequence of the Amino Acid-Fermenting Clostridium propionicum X2 (DSM 1682).</title>
        <authorList>
            <person name="Poehlein A."/>
            <person name="Schlien K."/>
            <person name="Chowdhury N.P."/>
            <person name="Gottschalk G."/>
            <person name="Buckel W."/>
            <person name="Daniel R."/>
        </authorList>
    </citation>
    <scope>NUCLEOTIDE SEQUENCE [LARGE SCALE GENOMIC DNA]</scope>
    <source>
        <strain evidence="2 4">X2</strain>
    </source>
</reference>
<keyword evidence="1" id="KW-0472">Membrane</keyword>
<dbReference type="EMBL" id="FQUA01000007">
    <property type="protein sequence ID" value="SHE80273.1"/>
    <property type="molecule type" value="Genomic_DNA"/>
</dbReference>
<name>A0A0X8V9S9_ANAPI</name>
<keyword evidence="1" id="KW-0812">Transmembrane</keyword>
<keyword evidence="1" id="KW-1133">Transmembrane helix</keyword>
<dbReference type="Proteomes" id="UP000184204">
    <property type="component" value="Unassembled WGS sequence"/>
</dbReference>
<sequence>MSRKCIHCGQNVGEVDVYCINCGNILNKTEKKGEKTQVQEALPRDDIYAPLSVGDYLFIGFILMIPIINIIVFFIWAFDKYSNVNRRNLAKAGLIYLGICVALLTILGVGMFRAVQLDQQFYPEERYYEYDREFPDFDDWTQLPFDAKET</sequence>
<reference evidence="5" key="4">
    <citation type="submission" date="2016-11" db="EMBL/GenBank/DDBJ databases">
        <authorList>
            <person name="Jaros S."/>
            <person name="Januszkiewicz K."/>
            <person name="Wedrychowicz H."/>
        </authorList>
    </citation>
    <scope>NUCLEOTIDE SEQUENCE [LARGE SCALE GENOMIC DNA]</scope>
    <source>
        <strain evidence="5">DSM 1682</strain>
    </source>
</reference>
<dbReference type="AlphaFoldDB" id="A0A0X8V9S9"/>
<evidence type="ECO:0000313" key="5">
    <source>
        <dbReference type="Proteomes" id="UP000184204"/>
    </source>
</evidence>
<evidence type="ECO:0000313" key="4">
    <source>
        <dbReference type="Proteomes" id="UP000068026"/>
    </source>
</evidence>
<proteinExistence type="predicted"/>
<evidence type="ECO:0008006" key="6">
    <source>
        <dbReference type="Google" id="ProtNLM"/>
    </source>
</evidence>
<dbReference type="KEGG" id="cpro:CPRO_04750"/>
<reference evidence="3" key="3">
    <citation type="submission" date="2016-11" db="EMBL/GenBank/DDBJ databases">
        <authorList>
            <person name="Varghese N."/>
            <person name="Submissions S."/>
        </authorList>
    </citation>
    <scope>NUCLEOTIDE SEQUENCE</scope>
    <source>
        <strain evidence="3">DSM 1682</strain>
    </source>
</reference>
<dbReference type="EMBL" id="CP014223">
    <property type="protein sequence ID" value="AMJ40084.1"/>
    <property type="molecule type" value="Genomic_DNA"/>
</dbReference>
<keyword evidence="4" id="KW-1185">Reference proteome</keyword>